<dbReference type="InterPro" id="IPR014710">
    <property type="entry name" value="RmlC-like_jellyroll"/>
</dbReference>
<dbReference type="AlphaFoldDB" id="A0A931N0W1"/>
<proteinExistence type="predicted"/>
<dbReference type="GO" id="GO:0003677">
    <property type="term" value="F:DNA binding"/>
    <property type="evidence" value="ECO:0007669"/>
    <property type="project" value="UniProtKB-KW"/>
</dbReference>
<accession>A0A931N0W1</accession>
<dbReference type="Pfam" id="PF13545">
    <property type="entry name" value="HTH_Crp_2"/>
    <property type="match status" value="1"/>
</dbReference>
<dbReference type="GO" id="GO:0003700">
    <property type="term" value="F:DNA-binding transcription factor activity"/>
    <property type="evidence" value="ECO:0007669"/>
    <property type="project" value="TreeGrafter"/>
</dbReference>
<dbReference type="InterPro" id="IPR012318">
    <property type="entry name" value="HTH_CRP"/>
</dbReference>
<dbReference type="RefSeq" id="WP_197312736.1">
    <property type="nucleotide sequence ID" value="NZ_JADZLT010000056.1"/>
</dbReference>
<gene>
    <name evidence="6" type="ORF">I5731_17650</name>
</gene>
<dbReference type="CDD" id="cd00038">
    <property type="entry name" value="CAP_ED"/>
    <property type="match status" value="1"/>
</dbReference>
<dbReference type="Proteomes" id="UP000631694">
    <property type="component" value="Unassembled WGS sequence"/>
</dbReference>
<dbReference type="EMBL" id="JADZLT010000056">
    <property type="protein sequence ID" value="MBH0239649.1"/>
    <property type="molecule type" value="Genomic_DNA"/>
</dbReference>
<dbReference type="InterPro" id="IPR018488">
    <property type="entry name" value="cNMP-bd_CS"/>
</dbReference>
<name>A0A931N0W1_9HYPH</name>
<dbReference type="PANTHER" id="PTHR24567:SF68">
    <property type="entry name" value="DNA-BINDING TRANSCRIPTIONAL DUAL REGULATOR CRP"/>
    <property type="match status" value="1"/>
</dbReference>
<evidence type="ECO:0000313" key="7">
    <source>
        <dbReference type="Proteomes" id="UP000631694"/>
    </source>
</evidence>
<dbReference type="SMART" id="SM00100">
    <property type="entry name" value="cNMP"/>
    <property type="match status" value="1"/>
</dbReference>
<dbReference type="SMART" id="SM00419">
    <property type="entry name" value="HTH_CRP"/>
    <property type="match status" value="1"/>
</dbReference>
<organism evidence="6 7">
    <name type="scientific">Methylobrevis albus</name>
    <dbReference type="NCBI Taxonomy" id="2793297"/>
    <lineage>
        <taxon>Bacteria</taxon>
        <taxon>Pseudomonadati</taxon>
        <taxon>Pseudomonadota</taxon>
        <taxon>Alphaproteobacteria</taxon>
        <taxon>Hyphomicrobiales</taxon>
        <taxon>Pleomorphomonadaceae</taxon>
        <taxon>Methylobrevis</taxon>
    </lineage>
</organism>
<dbReference type="InterPro" id="IPR000595">
    <property type="entry name" value="cNMP-bd_dom"/>
</dbReference>
<sequence length="231" mass="24120">MTGEIEAVLRQQALFAGAGDDDIARLAAAARRRSWSAGTMLFQRGDPGQDLILVTAGRIRLSILSADGRELGLRHAEAGASLGELAVLDGSPRSADATAVTESAGLVIARADLDRITAERPAILRSCIAYLCARLRDTTDQMESIALYRLEARLARMLLALARAQKAGDSGTVTIELPLSQSEIADMIGATRPRVNGAFAALEDAGALKRTGAAVVCRLAVLRAIGEGGGA</sequence>
<dbReference type="Gene3D" id="2.60.120.10">
    <property type="entry name" value="Jelly Rolls"/>
    <property type="match status" value="1"/>
</dbReference>
<evidence type="ECO:0000259" key="4">
    <source>
        <dbReference type="PROSITE" id="PS50042"/>
    </source>
</evidence>
<feature type="domain" description="HTH crp-type" evidence="5">
    <location>
        <begin position="148"/>
        <end position="221"/>
    </location>
</feature>
<dbReference type="InterPro" id="IPR018490">
    <property type="entry name" value="cNMP-bd_dom_sf"/>
</dbReference>
<comment type="caution">
    <text evidence="6">The sequence shown here is derived from an EMBL/GenBank/DDBJ whole genome shotgun (WGS) entry which is preliminary data.</text>
</comment>
<evidence type="ECO:0000259" key="5">
    <source>
        <dbReference type="PROSITE" id="PS51063"/>
    </source>
</evidence>
<dbReference type="PROSITE" id="PS00889">
    <property type="entry name" value="CNMP_BINDING_2"/>
    <property type="match status" value="1"/>
</dbReference>
<feature type="domain" description="Cyclic nucleotide-binding" evidence="4">
    <location>
        <begin position="14"/>
        <end position="134"/>
    </location>
</feature>
<dbReference type="Gene3D" id="1.10.10.10">
    <property type="entry name" value="Winged helix-like DNA-binding domain superfamily/Winged helix DNA-binding domain"/>
    <property type="match status" value="1"/>
</dbReference>
<dbReference type="SUPFAM" id="SSF46785">
    <property type="entry name" value="Winged helix' DNA-binding domain"/>
    <property type="match status" value="1"/>
</dbReference>
<evidence type="ECO:0000256" key="2">
    <source>
        <dbReference type="ARBA" id="ARBA00023125"/>
    </source>
</evidence>
<dbReference type="InterPro" id="IPR036390">
    <property type="entry name" value="WH_DNA-bd_sf"/>
</dbReference>
<keyword evidence="2" id="KW-0238">DNA-binding</keyword>
<dbReference type="PROSITE" id="PS51063">
    <property type="entry name" value="HTH_CRP_2"/>
    <property type="match status" value="1"/>
</dbReference>
<dbReference type="GO" id="GO:0005829">
    <property type="term" value="C:cytosol"/>
    <property type="evidence" value="ECO:0007669"/>
    <property type="project" value="TreeGrafter"/>
</dbReference>
<keyword evidence="1" id="KW-0805">Transcription regulation</keyword>
<evidence type="ECO:0000313" key="6">
    <source>
        <dbReference type="EMBL" id="MBH0239649.1"/>
    </source>
</evidence>
<dbReference type="PROSITE" id="PS50042">
    <property type="entry name" value="CNMP_BINDING_3"/>
    <property type="match status" value="1"/>
</dbReference>
<keyword evidence="7" id="KW-1185">Reference proteome</keyword>
<dbReference type="SUPFAM" id="SSF51206">
    <property type="entry name" value="cAMP-binding domain-like"/>
    <property type="match status" value="1"/>
</dbReference>
<reference evidence="6" key="1">
    <citation type="submission" date="2020-12" db="EMBL/GenBank/DDBJ databases">
        <title>Methylobrevis albus sp. nov., isolated from fresh water lack sediment.</title>
        <authorList>
            <person name="Zou Q."/>
        </authorList>
    </citation>
    <scope>NUCLEOTIDE SEQUENCE</scope>
    <source>
        <strain evidence="6">L22</strain>
    </source>
</reference>
<protein>
    <submittedName>
        <fullName evidence="6">Crp/Fnr family transcriptional regulator</fullName>
    </submittedName>
</protein>
<dbReference type="Pfam" id="PF00027">
    <property type="entry name" value="cNMP_binding"/>
    <property type="match status" value="1"/>
</dbReference>
<dbReference type="PANTHER" id="PTHR24567">
    <property type="entry name" value="CRP FAMILY TRANSCRIPTIONAL REGULATORY PROTEIN"/>
    <property type="match status" value="1"/>
</dbReference>
<evidence type="ECO:0000256" key="3">
    <source>
        <dbReference type="ARBA" id="ARBA00023163"/>
    </source>
</evidence>
<dbReference type="InterPro" id="IPR050397">
    <property type="entry name" value="Env_Response_Regulators"/>
</dbReference>
<dbReference type="InterPro" id="IPR036388">
    <property type="entry name" value="WH-like_DNA-bd_sf"/>
</dbReference>
<evidence type="ECO:0000256" key="1">
    <source>
        <dbReference type="ARBA" id="ARBA00023015"/>
    </source>
</evidence>
<keyword evidence="3" id="KW-0804">Transcription</keyword>